<gene>
    <name evidence="1" type="ORF">BCV19_22515</name>
</gene>
<reference evidence="2" key="1">
    <citation type="submission" date="2016-07" db="EMBL/GenBank/DDBJ databases">
        <title>Nontailed viruses are major unrecognized killers of bacteria in the ocean.</title>
        <authorList>
            <person name="Kauffman K."/>
            <person name="Hussain F."/>
            <person name="Yang J."/>
            <person name="Arevalo P."/>
            <person name="Brown J."/>
            <person name="Cutler M."/>
            <person name="Kelly L."/>
            <person name="Polz M.F."/>
        </authorList>
    </citation>
    <scope>NUCLEOTIDE SEQUENCE [LARGE SCALE GENOMIC DNA]</scope>
    <source>
        <strain evidence="2">10N.286.54.F3</strain>
    </source>
</reference>
<sequence>MNSEINPKGLTCLIKPTVMIDDYQADVLMVSLSPELPLSCFSLKQCFDGVLFKSGSKAEWVRQLREIADSLESKG</sequence>
<name>A0A2N7CJL3_VIBSP</name>
<proteinExistence type="predicted"/>
<dbReference type="RefSeq" id="WP_017098129.1">
    <property type="nucleotide sequence ID" value="NZ_MCSW01000031.1"/>
</dbReference>
<comment type="caution">
    <text evidence="1">The sequence shown here is derived from an EMBL/GenBank/DDBJ whole genome shotgun (WGS) entry which is preliminary data.</text>
</comment>
<dbReference type="EMBL" id="MCSW01000031">
    <property type="protein sequence ID" value="PMF32409.1"/>
    <property type="molecule type" value="Genomic_DNA"/>
</dbReference>
<evidence type="ECO:0000313" key="1">
    <source>
        <dbReference type="EMBL" id="PMF32409.1"/>
    </source>
</evidence>
<evidence type="ECO:0000313" key="2">
    <source>
        <dbReference type="Proteomes" id="UP000235405"/>
    </source>
</evidence>
<organism evidence="1 2">
    <name type="scientific">Vibrio splendidus</name>
    <dbReference type="NCBI Taxonomy" id="29497"/>
    <lineage>
        <taxon>Bacteria</taxon>
        <taxon>Pseudomonadati</taxon>
        <taxon>Pseudomonadota</taxon>
        <taxon>Gammaproteobacteria</taxon>
        <taxon>Vibrionales</taxon>
        <taxon>Vibrionaceae</taxon>
        <taxon>Vibrio</taxon>
    </lineage>
</organism>
<dbReference type="AlphaFoldDB" id="A0A2N7CJL3"/>
<accession>A0A2N7CJL3</accession>
<dbReference type="Proteomes" id="UP000235405">
    <property type="component" value="Unassembled WGS sequence"/>
</dbReference>
<protein>
    <submittedName>
        <fullName evidence="1">Uncharacterized protein</fullName>
    </submittedName>
</protein>